<gene>
    <name evidence="1" type="ORF">VITISV_009796</name>
</gene>
<organism evidence="1">
    <name type="scientific">Vitis vinifera</name>
    <name type="common">Grape</name>
    <dbReference type="NCBI Taxonomy" id="29760"/>
    <lineage>
        <taxon>Eukaryota</taxon>
        <taxon>Viridiplantae</taxon>
        <taxon>Streptophyta</taxon>
        <taxon>Embryophyta</taxon>
        <taxon>Tracheophyta</taxon>
        <taxon>Spermatophyta</taxon>
        <taxon>Magnoliopsida</taxon>
        <taxon>eudicotyledons</taxon>
        <taxon>Gunneridae</taxon>
        <taxon>Pentapetalae</taxon>
        <taxon>rosids</taxon>
        <taxon>Vitales</taxon>
        <taxon>Vitaceae</taxon>
        <taxon>Viteae</taxon>
        <taxon>Vitis</taxon>
    </lineage>
</organism>
<proteinExistence type="predicted"/>
<evidence type="ECO:0000313" key="1">
    <source>
        <dbReference type="EMBL" id="CAN82010.1"/>
    </source>
</evidence>
<dbReference type="AlphaFoldDB" id="A5CAT9"/>
<name>A5CAT9_VITVI</name>
<dbReference type="EMBL" id="AM488495">
    <property type="protein sequence ID" value="CAN82010.1"/>
    <property type="molecule type" value="Genomic_DNA"/>
</dbReference>
<accession>A5CAT9</accession>
<protein>
    <submittedName>
        <fullName evidence="1">Uncharacterized protein</fullName>
    </submittedName>
</protein>
<reference evidence="1" key="1">
    <citation type="journal article" date="2007" name="PLoS ONE">
        <title>The first genome sequence of an elite grapevine cultivar (Pinot noir Vitis vinifera L.): coping with a highly heterozygous genome.</title>
        <authorList>
            <person name="Velasco R."/>
            <person name="Zharkikh A."/>
            <person name="Troggio M."/>
            <person name="Cartwright D.A."/>
            <person name="Cestaro A."/>
            <person name="Pruss D."/>
            <person name="Pindo M."/>
            <person name="FitzGerald L.M."/>
            <person name="Vezzulli S."/>
            <person name="Reid J."/>
            <person name="Malacarne G."/>
            <person name="Iliev D."/>
            <person name="Coppola G."/>
            <person name="Wardell B."/>
            <person name="Micheletti D."/>
            <person name="Macalma T."/>
            <person name="Facci M."/>
            <person name="Mitchell J.T."/>
            <person name="Perazzolli M."/>
            <person name="Eldredge G."/>
            <person name="Gatto P."/>
            <person name="Oyzerski R."/>
            <person name="Moretto M."/>
            <person name="Gutin N."/>
            <person name="Stefanini M."/>
            <person name="Chen Y."/>
            <person name="Segala C."/>
            <person name="Davenport C."/>
            <person name="Dematte L."/>
            <person name="Mraz A."/>
            <person name="Battilana J."/>
            <person name="Stormo K."/>
            <person name="Costa F."/>
            <person name="Tao Q."/>
            <person name="Si-Ammour A."/>
            <person name="Harkins T."/>
            <person name="Lackey A."/>
            <person name="Perbost C."/>
            <person name="Taillon B."/>
            <person name="Stella A."/>
            <person name="Solovyev V."/>
            <person name="Fawcett J.A."/>
            <person name="Sterck L."/>
            <person name="Vandepoele K."/>
            <person name="Grando S.M."/>
            <person name="Toppo S."/>
            <person name="Moser C."/>
            <person name="Lanchbury J."/>
            <person name="Bogden R."/>
            <person name="Skolnick M."/>
            <person name="Sgaramella V."/>
            <person name="Bhatnagar S.K."/>
            <person name="Fontana P."/>
            <person name="Gutin A."/>
            <person name="Van de Peer Y."/>
            <person name="Salamini F."/>
            <person name="Viola R."/>
        </authorList>
    </citation>
    <scope>NUCLEOTIDE SEQUENCE</scope>
</reference>
<sequence>MCDRGKLKRSPLPSGVRILDVKHPGGMTAAAEFRMRTSGWNGGGSRIPDANIWVEWQWQQNSGCEHLGGMWRRRMYWRQLDGIPTRVE</sequence>